<dbReference type="NCBIfam" id="TIGR00633">
    <property type="entry name" value="xth"/>
    <property type="match status" value="1"/>
</dbReference>
<proteinExistence type="inferred from homology"/>
<dbReference type="PANTHER" id="PTHR22748">
    <property type="entry name" value="AP ENDONUCLEASE"/>
    <property type="match status" value="1"/>
</dbReference>
<reference evidence="8" key="1">
    <citation type="submission" date="2018-05" db="EMBL/GenBank/DDBJ databases">
        <authorList>
            <person name="Lanie J.A."/>
            <person name="Ng W.-L."/>
            <person name="Kazmierczak K.M."/>
            <person name="Andrzejewski T.M."/>
            <person name="Davidsen T.M."/>
            <person name="Wayne K.J."/>
            <person name="Tettelin H."/>
            <person name="Glass J.I."/>
            <person name="Rusch D."/>
            <person name="Podicherti R."/>
            <person name="Tsui H.-C.T."/>
            <person name="Winkler M.E."/>
        </authorList>
    </citation>
    <scope>NUCLEOTIDE SEQUENCE</scope>
</reference>
<dbReference type="GO" id="GO:0003906">
    <property type="term" value="F:DNA-(apurinic or apyrimidinic site) endonuclease activity"/>
    <property type="evidence" value="ECO:0007669"/>
    <property type="project" value="TreeGrafter"/>
</dbReference>
<evidence type="ECO:0000256" key="1">
    <source>
        <dbReference type="ARBA" id="ARBA00001936"/>
    </source>
</evidence>
<organism evidence="8">
    <name type="scientific">marine metagenome</name>
    <dbReference type="NCBI Taxonomy" id="408172"/>
    <lineage>
        <taxon>unclassified sequences</taxon>
        <taxon>metagenomes</taxon>
        <taxon>ecological metagenomes</taxon>
    </lineage>
</organism>
<evidence type="ECO:0000256" key="6">
    <source>
        <dbReference type="ARBA" id="ARBA00022842"/>
    </source>
</evidence>
<comment type="cofactor">
    <cofactor evidence="1">
        <name>Mn(2+)</name>
        <dbReference type="ChEBI" id="CHEBI:29035"/>
    </cofactor>
</comment>
<dbReference type="InterPro" id="IPR005135">
    <property type="entry name" value="Endo/exonuclease/phosphatase"/>
</dbReference>
<evidence type="ECO:0000259" key="7">
    <source>
        <dbReference type="Pfam" id="PF03372"/>
    </source>
</evidence>
<protein>
    <recommendedName>
        <fullName evidence="7">Endonuclease/exonuclease/phosphatase domain-containing protein</fullName>
    </recommendedName>
</protein>
<evidence type="ECO:0000256" key="5">
    <source>
        <dbReference type="ARBA" id="ARBA00022801"/>
    </source>
</evidence>
<dbReference type="InterPro" id="IPR020848">
    <property type="entry name" value="AP_endonuclease_F1_CS"/>
</dbReference>
<dbReference type="Pfam" id="PF03372">
    <property type="entry name" value="Exo_endo_phos"/>
    <property type="match status" value="1"/>
</dbReference>
<dbReference type="Gene3D" id="3.60.10.10">
    <property type="entry name" value="Endonuclease/exonuclease/phosphatase"/>
    <property type="match status" value="1"/>
</dbReference>
<dbReference type="PROSITE" id="PS51435">
    <property type="entry name" value="AP_NUCLEASE_F1_4"/>
    <property type="match status" value="1"/>
</dbReference>
<sequence>NANRKSPGFSDEERDGMTKLLDVGFIDTFRHLHPREPAHYSWWSYRAGARERNVGWRLDYFIISKRLVPNLQDAFILKDVMGSDHCPVGIELVLEKS</sequence>
<dbReference type="EMBL" id="UINC01143946">
    <property type="protein sequence ID" value="SVD33168.1"/>
    <property type="molecule type" value="Genomic_DNA"/>
</dbReference>
<evidence type="ECO:0000256" key="3">
    <source>
        <dbReference type="ARBA" id="ARBA00007092"/>
    </source>
</evidence>
<evidence type="ECO:0000313" key="8">
    <source>
        <dbReference type="EMBL" id="SVD33168.1"/>
    </source>
</evidence>
<dbReference type="InterPro" id="IPR004808">
    <property type="entry name" value="AP_endonuc_1"/>
</dbReference>
<keyword evidence="4" id="KW-0479">Metal-binding</keyword>
<feature type="non-terminal residue" evidence="8">
    <location>
        <position position="1"/>
    </location>
</feature>
<gene>
    <name evidence="8" type="ORF">METZ01_LOCUS386022</name>
</gene>
<evidence type="ECO:0000256" key="2">
    <source>
        <dbReference type="ARBA" id="ARBA00001946"/>
    </source>
</evidence>
<dbReference type="AlphaFoldDB" id="A0A382UHI7"/>
<dbReference type="SUPFAM" id="SSF56219">
    <property type="entry name" value="DNase I-like"/>
    <property type="match status" value="1"/>
</dbReference>
<name>A0A382UHI7_9ZZZZ</name>
<dbReference type="InterPro" id="IPR036691">
    <property type="entry name" value="Endo/exonu/phosph_ase_sf"/>
</dbReference>
<comment type="similarity">
    <text evidence="3">Belongs to the DNA repair enzymes AP/ExoA family.</text>
</comment>
<keyword evidence="6" id="KW-0460">Magnesium</keyword>
<accession>A0A382UHI7</accession>
<dbReference type="GO" id="GO:0046872">
    <property type="term" value="F:metal ion binding"/>
    <property type="evidence" value="ECO:0007669"/>
    <property type="project" value="UniProtKB-KW"/>
</dbReference>
<dbReference type="PROSITE" id="PS00727">
    <property type="entry name" value="AP_NUCLEASE_F1_2"/>
    <property type="match status" value="1"/>
</dbReference>
<comment type="cofactor">
    <cofactor evidence="2">
        <name>Mg(2+)</name>
        <dbReference type="ChEBI" id="CHEBI:18420"/>
    </cofactor>
</comment>
<dbReference type="PANTHER" id="PTHR22748:SF6">
    <property type="entry name" value="DNA-(APURINIC OR APYRIMIDINIC SITE) ENDONUCLEASE"/>
    <property type="match status" value="1"/>
</dbReference>
<dbReference type="GO" id="GO:0003677">
    <property type="term" value="F:DNA binding"/>
    <property type="evidence" value="ECO:0007669"/>
    <property type="project" value="InterPro"/>
</dbReference>
<evidence type="ECO:0000256" key="4">
    <source>
        <dbReference type="ARBA" id="ARBA00022723"/>
    </source>
</evidence>
<keyword evidence="5" id="KW-0378">Hydrolase</keyword>
<dbReference type="GO" id="GO:0008311">
    <property type="term" value="F:double-stranded DNA 3'-5' DNA exonuclease activity"/>
    <property type="evidence" value="ECO:0007669"/>
    <property type="project" value="TreeGrafter"/>
</dbReference>
<dbReference type="GO" id="GO:0006284">
    <property type="term" value="P:base-excision repair"/>
    <property type="evidence" value="ECO:0007669"/>
    <property type="project" value="TreeGrafter"/>
</dbReference>
<feature type="domain" description="Endonuclease/exonuclease/phosphatase" evidence="7">
    <location>
        <begin position="24"/>
        <end position="85"/>
    </location>
</feature>
<dbReference type="GO" id="GO:0008081">
    <property type="term" value="F:phosphoric diester hydrolase activity"/>
    <property type="evidence" value="ECO:0007669"/>
    <property type="project" value="TreeGrafter"/>
</dbReference>